<gene>
    <name evidence="5" type="primary">LOC116305148</name>
</gene>
<keyword evidence="2" id="KW-1133">Transmembrane helix</keyword>
<dbReference type="GeneID" id="116305148"/>
<evidence type="ECO:0000256" key="2">
    <source>
        <dbReference type="SAM" id="Phobius"/>
    </source>
</evidence>
<feature type="transmembrane region" description="Helical" evidence="2">
    <location>
        <begin position="310"/>
        <end position="327"/>
    </location>
</feature>
<keyword evidence="2" id="KW-0472">Membrane</keyword>
<feature type="transmembrane region" description="Helical" evidence="2">
    <location>
        <begin position="150"/>
        <end position="173"/>
    </location>
</feature>
<feature type="transmembrane region" description="Helical" evidence="2">
    <location>
        <begin position="283"/>
        <end position="304"/>
    </location>
</feature>
<feature type="compositionally biased region" description="Basic and acidic residues" evidence="1">
    <location>
        <begin position="550"/>
        <end position="561"/>
    </location>
</feature>
<sequence length="699" mass="80287">MESDKTTRPRNLNTESNLHFELQNIESDASTETNDMNRCRKNNCTIQPGTLTAGGAGSSQKRSPFRTSLRSDTVSSLDQTFVSFRDVDSAKRHYHRRLRNLSGLSSAMGILAVIFAILDIECTRIRLKRNAESQKISNSNGVLSLTGDSLGLAGIVLKATISLLSVLTCITLYKIYMTTRNLYVVKNLYHESESFLTSSLLIKYCLETLICLLHVPPLVDNLGVRFIYKMQLLVLVRLYLVTRCVKERSQLFNNQSTNLLASVTKTDVSSRFLVKTYFLKEPFLLIFTFYTLNVFLGGYCVYIIEDDLPYLDRVWMMVVTMTTLGFGDVVPVNIFARGLVGFASVLGIFLMALFISVVHETLQLTQQEKRILAYIENAEHLRTKKTMAARCLQSCWRYRSFIKRHGNAIEIGDWFKLQRARFLQHKFFETMRQWRTVRRAWTRDDYWKKFFVIDDTAMLLTDVCRTIDNIERQLGIRQGQKGSKNSLYRNPSIYSPVPKKQDTQECDRVFEYPSISFQTPLPSPCYHPNSVQAVLVDSWKSPAEQQQQQQKKEEQEKRDKPVIQVESQSLRDPPKPTNNNLENHAPSHEDTRNKRYLLRRPDFIRKTSDISTSSDHIDRGAMPLELLQSRIDSVENSLDQIYGKVKGELRDIRDAIKTLAASTTPAPRTPLWSPAMTRDGETSRADPIFSYANIEKYDI</sequence>
<dbReference type="SUPFAM" id="SSF81324">
    <property type="entry name" value="Voltage-gated potassium channels"/>
    <property type="match status" value="1"/>
</dbReference>
<feature type="compositionally biased region" description="Polar residues" evidence="1">
    <location>
        <begin position="58"/>
        <end position="71"/>
    </location>
</feature>
<keyword evidence="2" id="KW-0812">Transmembrane</keyword>
<dbReference type="GO" id="GO:0016020">
    <property type="term" value="C:membrane"/>
    <property type="evidence" value="ECO:0007669"/>
    <property type="project" value="InterPro"/>
</dbReference>
<dbReference type="InterPro" id="IPR015449">
    <property type="entry name" value="K_chnl_Ca-activ_SK"/>
</dbReference>
<dbReference type="Proteomes" id="UP000515163">
    <property type="component" value="Unplaced"/>
</dbReference>
<proteinExistence type="predicted"/>
<dbReference type="InParanoid" id="A0A6P8IUB3"/>
<dbReference type="PANTHER" id="PTHR10153">
    <property type="entry name" value="SMALL CONDUCTANCE CALCIUM-ACTIVATED POTASSIUM CHANNEL"/>
    <property type="match status" value="1"/>
</dbReference>
<feature type="compositionally biased region" description="Polar residues" evidence="1">
    <location>
        <begin position="480"/>
        <end position="493"/>
    </location>
</feature>
<feature type="domain" description="Potassium channel" evidence="3">
    <location>
        <begin position="290"/>
        <end position="362"/>
    </location>
</feature>
<dbReference type="FunCoup" id="A0A6P8IUB3">
    <property type="interactions" value="493"/>
</dbReference>
<evidence type="ECO:0000256" key="1">
    <source>
        <dbReference type="SAM" id="MobiDB-lite"/>
    </source>
</evidence>
<feature type="region of interest" description="Disordered" evidence="1">
    <location>
        <begin position="46"/>
        <end position="71"/>
    </location>
</feature>
<feature type="transmembrane region" description="Helical" evidence="2">
    <location>
        <begin position="339"/>
        <end position="358"/>
    </location>
</feature>
<dbReference type="GO" id="GO:0016286">
    <property type="term" value="F:small conductance calcium-activated potassium channel activity"/>
    <property type="evidence" value="ECO:0007669"/>
    <property type="project" value="InterPro"/>
</dbReference>
<feature type="region of interest" description="Disordered" evidence="1">
    <location>
        <begin position="540"/>
        <end position="593"/>
    </location>
</feature>
<organism evidence="4 5">
    <name type="scientific">Actinia tenebrosa</name>
    <name type="common">Australian red waratah sea anemone</name>
    <dbReference type="NCBI Taxonomy" id="6105"/>
    <lineage>
        <taxon>Eukaryota</taxon>
        <taxon>Metazoa</taxon>
        <taxon>Cnidaria</taxon>
        <taxon>Anthozoa</taxon>
        <taxon>Hexacorallia</taxon>
        <taxon>Actiniaria</taxon>
        <taxon>Actiniidae</taxon>
        <taxon>Actinia</taxon>
    </lineage>
</organism>
<reference evidence="5" key="1">
    <citation type="submission" date="2025-08" db="UniProtKB">
        <authorList>
            <consortium name="RefSeq"/>
        </authorList>
    </citation>
    <scope>IDENTIFICATION</scope>
    <source>
        <tissue evidence="5">Tentacle</tissue>
    </source>
</reference>
<name>A0A6P8IUB3_ACTTE</name>
<dbReference type="Pfam" id="PF07885">
    <property type="entry name" value="Ion_trans_2"/>
    <property type="match status" value="1"/>
</dbReference>
<feature type="region of interest" description="Disordered" evidence="1">
    <location>
        <begin position="480"/>
        <end position="501"/>
    </location>
</feature>
<evidence type="ECO:0000259" key="3">
    <source>
        <dbReference type="Pfam" id="PF07885"/>
    </source>
</evidence>
<protein>
    <submittedName>
        <fullName evidence="5">Uncharacterized protein LOC116305148</fullName>
    </submittedName>
</protein>
<feature type="region of interest" description="Disordered" evidence="1">
    <location>
        <begin position="1"/>
        <end position="23"/>
    </location>
</feature>
<dbReference type="Gene3D" id="1.10.287.70">
    <property type="match status" value="1"/>
</dbReference>
<dbReference type="KEGG" id="aten:116305148"/>
<dbReference type="InterPro" id="IPR013099">
    <property type="entry name" value="K_chnl_dom"/>
</dbReference>
<evidence type="ECO:0000313" key="4">
    <source>
        <dbReference type="Proteomes" id="UP000515163"/>
    </source>
</evidence>
<dbReference type="AlphaFoldDB" id="A0A6P8IUB3"/>
<keyword evidence="4" id="KW-1185">Reference proteome</keyword>
<dbReference type="OrthoDB" id="10027095at2759"/>
<accession>A0A6P8IUB3</accession>
<feature type="transmembrane region" description="Helical" evidence="2">
    <location>
        <begin position="101"/>
        <end position="118"/>
    </location>
</feature>
<evidence type="ECO:0000313" key="5">
    <source>
        <dbReference type="RefSeq" id="XP_031570851.1"/>
    </source>
</evidence>
<dbReference type="RefSeq" id="XP_031570851.1">
    <property type="nucleotide sequence ID" value="XM_031714991.1"/>
</dbReference>